<protein>
    <submittedName>
        <fullName evidence="3">Glycosyltransferase involved in cell wall bisynthesis</fullName>
    </submittedName>
</protein>
<dbReference type="OrthoDB" id="7560678at2"/>
<reference evidence="3 4" key="1">
    <citation type="submission" date="2016-11" db="EMBL/GenBank/DDBJ databases">
        <authorList>
            <person name="Jaros S."/>
            <person name="Januszkiewicz K."/>
            <person name="Wedrychowicz H."/>
        </authorList>
    </citation>
    <scope>NUCLEOTIDE SEQUENCE [LARGE SCALE GENOMIC DNA]</scope>
    <source>
        <strain evidence="3 4">DSM 18119</strain>
    </source>
</reference>
<evidence type="ECO:0000259" key="2">
    <source>
        <dbReference type="Pfam" id="PF13439"/>
    </source>
</evidence>
<feature type="domain" description="Glycosyltransferase subfamily 4-like N-terminal" evidence="2">
    <location>
        <begin position="23"/>
        <end position="175"/>
    </location>
</feature>
<proteinExistence type="predicted"/>
<dbReference type="InterPro" id="IPR050194">
    <property type="entry name" value="Glycosyltransferase_grp1"/>
</dbReference>
<dbReference type="Proteomes" id="UP000184048">
    <property type="component" value="Unassembled WGS sequence"/>
</dbReference>
<keyword evidence="4" id="KW-1185">Reference proteome</keyword>
<sequence>MKVKLLMKTKKPIILHTIDSLSVGGAEILLNNTIKLLPEFDHIVVYLFKQNELKLSILEDGVELICLEYKGWSNLLPVVLKLKKTIQEKKPFLVHSHLFYSTICTRLAVPSSVPLVSTLHSLYSKDAFEKNIQSIWAERFLLKKKHALIAVSKFVLDDYLLHIPFSGKRYVLYNFLPDNMFNLKTYIESSIPIKCVALGNLKEAKNYRYLLEIFKCLKNLNVSLDIYGVGTEENELAEMITSNALNVKLCGAANNIVEILQSYDLFIQASSHEGFGISVIEAMAVGVPVILSDIPVFREITQNRAQFFPLDDACKAAEIIKEVMGNMERNQAIALKAYDFALMNYSSKKYKEQLLHIYEDITRQKLINECAA</sequence>
<dbReference type="Pfam" id="PF00534">
    <property type="entry name" value="Glycos_transf_1"/>
    <property type="match status" value="1"/>
</dbReference>
<dbReference type="SUPFAM" id="SSF53756">
    <property type="entry name" value="UDP-Glycosyltransferase/glycogen phosphorylase"/>
    <property type="match status" value="1"/>
</dbReference>
<dbReference type="PANTHER" id="PTHR45947">
    <property type="entry name" value="SULFOQUINOVOSYL TRANSFERASE SQD2"/>
    <property type="match status" value="1"/>
</dbReference>
<dbReference type="InterPro" id="IPR001296">
    <property type="entry name" value="Glyco_trans_1"/>
</dbReference>
<dbReference type="Pfam" id="PF13439">
    <property type="entry name" value="Glyco_transf_4"/>
    <property type="match status" value="1"/>
</dbReference>
<evidence type="ECO:0000259" key="1">
    <source>
        <dbReference type="Pfam" id="PF00534"/>
    </source>
</evidence>
<evidence type="ECO:0000313" key="3">
    <source>
        <dbReference type="EMBL" id="SHE68327.1"/>
    </source>
</evidence>
<accession>A0A1M4VHG4</accession>
<organism evidence="3 4">
    <name type="scientific">Flavisolibacter ginsengisoli DSM 18119</name>
    <dbReference type="NCBI Taxonomy" id="1121884"/>
    <lineage>
        <taxon>Bacteria</taxon>
        <taxon>Pseudomonadati</taxon>
        <taxon>Bacteroidota</taxon>
        <taxon>Chitinophagia</taxon>
        <taxon>Chitinophagales</taxon>
        <taxon>Chitinophagaceae</taxon>
        <taxon>Flavisolibacter</taxon>
    </lineage>
</organism>
<dbReference type="PANTHER" id="PTHR45947:SF3">
    <property type="entry name" value="SULFOQUINOVOSYL TRANSFERASE SQD2"/>
    <property type="match status" value="1"/>
</dbReference>
<dbReference type="Gene3D" id="3.40.50.2000">
    <property type="entry name" value="Glycogen Phosphorylase B"/>
    <property type="match status" value="2"/>
</dbReference>
<feature type="domain" description="Glycosyl transferase family 1" evidence="1">
    <location>
        <begin position="196"/>
        <end position="337"/>
    </location>
</feature>
<name>A0A1M4VHG4_9BACT</name>
<dbReference type="InterPro" id="IPR028098">
    <property type="entry name" value="Glyco_trans_4-like_N"/>
</dbReference>
<keyword evidence="3" id="KW-0808">Transferase</keyword>
<dbReference type="CDD" id="cd03801">
    <property type="entry name" value="GT4_PimA-like"/>
    <property type="match status" value="1"/>
</dbReference>
<dbReference type="GO" id="GO:0016757">
    <property type="term" value="F:glycosyltransferase activity"/>
    <property type="evidence" value="ECO:0007669"/>
    <property type="project" value="InterPro"/>
</dbReference>
<evidence type="ECO:0000313" key="4">
    <source>
        <dbReference type="Proteomes" id="UP000184048"/>
    </source>
</evidence>
<gene>
    <name evidence="3" type="ORF">SAMN02745131_00857</name>
</gene>
<dbReference type="AlphaFoldDB" id="A0A1M4VHG4"/>
<dbReference type="EMBL" id="FQUU01000003">
    <property type="protein sequence ID" value="SHE68327.1"/>
    <property type="molecule type" value="Genomic_DNA"/>
</dbReference>
<dbReference type="STRING" id="1121884.SAMN02745131_00857"/>